<evidence type="ECO:0000313" key="2">
    <source>
        <dbReference type="EMBL" id="CAJ1957759.1"/>
    </source>
</evidence>
<evidence type="ECO:0000313" key="3">
    <source>
        <dbReference type="Proteomes" id="UP001295423"/>
    </source>
</evidence>
<feature type="compositionally biased region" description="Basic residues" evidence="1">
    <location>
        <begin position="187"/>
        <end position="200"/>
    </location>
</feature>
<protein>
    <submittedName>
        <fullName evidence="2">Uncharacterized protein</fullName>
    </submittedName>
</protein>
<organism evidence="2 3">
    <name type="scientific">Cylindrotheca closterium</name>
    <dbReference type="NCBI Taxonomy" id="2856"/>
    <lineage>
        <taxon>Eukaryota</taxon>
        <taxon>Sar</taxon>
        <taxon>Stramenopiles</taxon>
        <taxon>Ochrophyta</taxon>
        <taxon>Bacillariophyta</taxon>
        <taxon>Bacillariophyceae</taxon>
        <taxon>Bacillariophycidae</taxon>
        <taxon>Bacillariales</taxon>
        <taxon>Bacillariaceae</taxon>
        <taxon>Cylindrotheca</taxon>
    </lineage>
</organism>
<keyword evidence="3" id="KW-1185">Reference proteome</keyword>
<dbReference type="EMBL" id="CAKOGP040001954">
    <property type="protein sequence ID" value="CAJ1957759.1"/>
    <property type="molecule type" value="Genomic_DNA"/>
</dbReference>
<feature type="compositionally biased region" description="Basic and acidic residues" evidence="1">
    <location>
        <begin position="14"/>
        <end position="24"/>
    </location>
</feature>
<feature type="compositionally biased region" description="Basic residues" evidence="1">
    <location>
        <begin position="227"/>
        <end position="262"/>
    </location>
</feature>
<gene>
    <name evidence="2" type="ORF">CYCCA115_LOCUS16866</name>
</gene>
<accession>A0AAD2JKA4</accession>
<feature type="region of interest" description="Disordered" evidence="1">
    <location>
        <begin position="1"/>
        <end position="30"/>
    </location>
</feature>
<dbReference type="AlphaFoldDB" id="A0AAD2JKA4"/>
<feature type="compositionally biased region" description="Low complexity" evidence="1">
    <location>
        <begin position="1"/>
        <end position="13"/>
    </location>
</feature>
<comment type="caution">
    <text evidence="2">The sequence shown here is derived from an EMBL/GenBank/DDBJ whole genome shotgun (WGS) entry which is preliminary data.</text>
</comment>
<proteinExistence type="predicted"/>
<feature type="compositionally biased region" description="Basic and acidic residues" evidence="1">
    <location>
        <begin position="161"/>
        <end position="176"/>
    </location>
</feature>
<reference evidence="2" key="1">
    <citation type="submission" date="2023-08" db="EMBL/GenBank/DDBJ databases">
        <authorList>
            <person name="Audoor S."/>
            <person name="Bilcke G."/>
        </authorList>
    </citation>
    <scope>NUCLEOTIDE SEQUENCE</scope>
</reference>
<dbReference type="Proteomes" id="UP001295423">
    <property type="component" value="Unassembled WGS sequence"/>
</dbReference>
<evidence type="ECO:0000256" key="1">
    <source>
        <dbReference type="SAM" id="MobiDB-lite"/>
    </source>
</evidence>
<sequence length="278" mass="31806">MRHLSSGSGSGSQDSHDSSDDHGNQRSYSSQNTYNMTFVACDLCYNGEYPPKPRKKLSSWPTVTCKDIYYDLQSLNKHANPTQCYSKANEYRASCCSEATTASTRQSRPQSSFPHPKLSTVFGIFLFWFIAREYVKSRRRLRDGADDYDDSSSMIPPEEGADYKQMDSEEKGKDAPQKLMKLGSRPSSRRRSRSGRRGKSRRDDYDDDNDSNASPILSIIQMLISTPKHKQRKKRPQRGRSRRRSRSRSSSRSRSRGRRSKSRPIVLAEPDPPQMQLV</sequence>
<feature type="region of interest" description="Disordered" evidence="1">
    <location>
        <begin position="143"/>
        <end position="278"/>
    </location>
</feature>
<name>A0AAD2JKA4_9STRA</name>